<evidence type="ECO:0000313" key="4">
    <source>
        <dbReference type="WBParaSite" id="MCOS_0000344101-mRNA-1"/>
    </source>
</evidence>
<dbReference type="Proteomes" id="UP000267029">
    <property type="component" value="Unassembled WGS sequence"/>
</dbReference>
<proteinExistence type="predicted"/>
<sequence length="83" mass="9517">MKSSTNCGEMVKCHLDVENSRQFNKVGIQDFVKRYRGKEMMDWRNEREWRCASNLKTFSMERGGEMPSGHVSGCKQTVGVGQP</sequence>
<keyword evidence="3" id="KW-1185">Reference proteome</keyword>
<accession>A0A0R3U949</accession>
<evidence type="ECO:0000313" key="3">
    <source>
        <dbReference type="Proteomes" id="UP000267029"/>
    </source>
</evidence>
<dbReference type="WBParaSite" id="MCOS_0000344101-mRNA-1">
    <property type="protein sequence ID" value="MCOS_0000344101-mRNA-1"/>
    <property type="gene ID" value="MCOS_0000344101"/>
</dbReference>
<reference evidence="4" key="1">
    <citation type="submission" date="2017-02" db="UniProtKB">
        <authorList>
            <consortium name="WormBaseParasite"/>
        </authorList>
    </citation>
    <scope>IDENTIFICATION</scope>
</reference>
<dbReference type="AlphaFoldDB" id="A0A0R3U949"/>
<dbReference type="EMBL" id="UXSR01000782">
    <property type="protein sequence ID" value="VDD77439.1"/>
    <property type="molecule type" value="Genomic_DNA"/>
</dbReference>
<evidence type="ECO:0000313" key="2">
    <source>
        <dbReference type="EMBL" id="VDD77439.1"/>
    </source>
</evidence>
<reference evidence="2 3" key="2">
    <citation type="submission" date="2018-10" db="EMBL/GenBank/DDBJ databases">
        <authorList>
            <consortium name="Pathogen Informatics"/>
        </authorList>
    </citation>
    <scope>NUCLEOTIDE SEQUENCE [LARGE SCALE GENOMIC DNA]</scope>
</reference>
<protein>
    <submittedName>
        <fullName evidence="4">Ovule protein</fullName>
    </submittedName>
</protein>
<evidence type="ECO:0000256" key="1">
    <source>
        <dbReference type="SAM" id="MobiDB-lite"/>
    </source>
</evidence>
<gene>
    <name evidence="2" type="ORF">MCOS_LOCUS3442</name>
</gene>
<organism evidence="4">
    <name type="scientific">Mesocestoides corti</name>
    <name type="common">Flatworm</name>
    <dbReference type="NCBI Taxonomy" id="53468"/>
    <lineage>
        <taxon>Eukaryota</taxon>
        <taxon>Metazoa</taxon>
        <taxon>Spiralia</taxon>
        <taxon>Lophotrochozoa</taxon>
        <taxon>Platyhelminthes</taxon>
        <taxon>Cestoda</taxon>
        <taxon>Eucestoda</taxon>
        <taxon>Cyclophyllidea</taxon>
        <taxon>Mesocestoididae</taxon>
        <taxon>Mesocestoides</taxon>
    </lineage>
</organism>
<name>A0A0R3U949_MESCO</name>
<feature type="region of interest" description="Disordered" evidence="1">
    <location>
        <begin position="62"/>
        <end position="83"/>
    </location>
</feature>